<dbReference type="AlphaFoldDB" id="A0A7D6Z6P4"/>
<dbReference type="InterPro" id="IPR011335">
    <property type="entry name" value="Restrct_endonuc-II-like"/>
</dbReference>
<dbReference type="PANTHER" id="PTHR35400:SF1">
    <property type="entry name" value="SLR1083 PROTEIN"/>
    <property type="match status" value="1"/>
</dbReference>
<dbReference type="RefSeq" id="WP_181584148.1">
    <property type="nucleotide sequence ID" value="NZ_CP059399.1"/>
</dbReference>
<gene>
    <name evidence="2" type="ORF">H0264_12745</name>
</gene>
<dbReference type="EMBL" id="CP059399">
    <property type="protein sequence ID" value="QLY32984.1"/>
    <property type="molecule type" value="Genomic_DNA"/>
</dbReference>
<dbReference type="GO" id="GO:0004519">
    <property type="term" value="F:endonuclease activity"/>
    <property type="evidence" value="ECO:0007669"/>
    <property type="project" value="UniProtKB-KW"/>
</dbReference>
<dbReference type="KEGG" id="nhu:H0264_12745"/>
<evidence type="ECO:0000259" key="1">
    <source>
        <dbReference type="Pfam" id="PF05685"/>
    </source>
</evidence>
<keyword evidence="2" id="KW-0255">Endonuclease</keyword>
<organism evidence="2 3">
    <name type="scientific">Nocardia huaxiensis</name>
    <dbReference type="NCBI Taxonomy" id="2755382"/>
    <lineage>
        <taxon>Bacteria</taxon>
        <taxon>Bacillati</taxon>
        <taxon>Actinomycetota</taxon>
        <taxon>Actinomycetes</taxon>
        <taxon>Mycobacteriales</taxon>
        <taxon>Nocardiaceae</taxon>
        <taxon>Nocardia</taxon>
    </lineage>
</organism>
<evidence type="ECO:0000313" key="3">
    <source>
        <dbReference type="Proteomes" id="UP000515512"/>
    </source>
</evidence>
<dbReference type="Proteomes" id="UP000515512">
    <property type="component" value="Chromosome"/>
</dbReference>
<keyword evidence="2" id="KW-0540">Nuclease</keyword>
<dbReference type="InterPro" id="IPR008538">
    <property type="entry name" value="Uma2"/>
</dbReference>
<name>A0A7D6Z6P4_9NOCA</name>
<keyword evidence="2" id="KW-0378">Hydrolase</keyword>
<accession>A0A7D6Z6P4</accession>
<feature type="domain" description="Putative restriction endonuclease" evidence="1">
    <location>
        <begin position="20"/>
        <end position="178"/>
    </location>
</feature>
<dbReference type="Gene3D" id="3.90.1570.10">
    <property type="entry name" value="tt1808, chain A"/>
    <property type="match status" value="1"/>
</dbReference>
<dbReference type="Pfam" id="PF05685">
    <property type="entry name" value="Uma2"/>
    <property type="match status" value="1"/>
</dbReference>
<protein>
    <submittedName>
        <fullName evidence="2">Uma2 family endonuclease</fullName>
    </submittedName>
</protein>
<proteinExistence type="predicted"/>
<dbReference type="InterPro" id="IPR012296">
    <property type="entry name" value="Nuclease_put_TT1808"/>
</dbReference>
<dbReference type="CDD" id="cd06260">
    <property type="entry name" value="DUF820-like"/>
    <property type="match status" value="1"/>
</dbReference>
<evidence type="ECO:0000313" key="2">
    <source>
        <dbReference type="EMBL" id="QLY32984.1"/>
    </source>
</evidence>
<sequence>MSEAYDWSWMRHPIPVIDLDMYLDMPADLSRAIEVKDGMLVHCESPSPNHIAVTSAIEQGLRRAIRERAPFEPCVRASREVDMLVSEVPFSFRRPDAIVYRCIDDPREKWGRKPTAGDALLVVEVVSPSTVTADCIEKRALYARLGIPHYWIVRMANDDGPVVSIERLRLTSGGAYVTEDTALRSKDPVAAVSVIDPLKAEITWAELDLDVE</sequence>
<dbReference type="PANTHER" id="PTHR35400">
    <property type="entry name" value="SLR1083 PROTEIN"/>
    <property type="match status" value="1"/>
</dbReference>
<reference evidence="2 3" key="1">
    <citation type="submission" date="2020-07" db="EMBL/GenBank/DDBJ databases">
        <authorList>
            <person name="Zhuang K."/>
            <person name="Ran Y."/>
        </authorList>
    </citation>
    <scope>NUCLEOTIDE SEQUENCE [LARGE SCALE GENOMIC DNA]</scope>
    <source>
        <strain evidence="2 3">WCH-YHL-001</strain>
    </source>
</reference>
<keyword evidence="3" id="KW-1185">Reference proteome</keyword>
<dbReference type="SUPFAM" id="SSF52980">
    <property type="entry name" value="Restriction endonuclease-like"/>
    <property type="match status" value="1"/>
</dbReference>